<feature type="compositionally biased region" description="Low complexity" evidence="1">
    <location>
        <begin position="82"/>
        <end position="92"/>
    </location>
</feature>
<comment type="caution">
    <text evidence="3">The sequence shown here is derived from an EMBL/GenBank/DDBJ whole genome shotgun (WGS) entry which is preliminary data.</text>
</comment>
<sequence length="100" mass="10318">MSPHPRPLSARMSWWWLPVFLGLLAGYAVLVLVLVRDGIPVVLALTVPPAILGAAASTVVFLKNFLGSATTSAVPEPRPAVETGPETAAGTGAERETAGS</sequence>
<name>A0A154M4S2_9PSEU</name>
<evidence type="ECO:0000256" key="1">
    <source>
        <dbReference type="SAM" id="MobiDB-lite"/>
    </source>
</evidence>
<evidence type="ECO:0000256" key="2">
    <source>
        <dbReference type="SAM" id="Phobius"/>
    </source>
</evidence>
<dbReference type="AlphaFoldDB" id="A0A154M4S2"/>
<proteinExistence type="predicted"/>
<evidence type="ECO:0000313" key="4">
    <source>
        <dbReference type="EMBL" id="OKA10052.1"/>
    </source>
</evidence>
<dbReference type="Proteomes" id="UP000076321">
    <property type="component" value="Unassembled WGS sequence"/>
</dbReference>
<keyword evidence="2" id="KW-1133">Transmembrane helix</keyword>
<feature type="region of interest" description="Disordered" evidence="1">
    <location>
        <begin position="70"/>
        <end position="100"/>
    </location>
</feature>
<keyword evidence="2" id="KW-0812">Transmembrane</keyword>
<dbReference type="RefSeq" id="WP_061988147.1">
    <property type="nucleotide sequence ID" value="NZ_FOPQ01000012.1"/>
</dbReference>
<dbReference type="Proteomes" id="UP000186883">
    <property type="component" value="Unassembled WGS sequence"/>
</dbReference>
<evidence type="ECO:0000313" key="3">
    <source>
        <dbReference type="EMBL" id="KZB79631.1"/>
    </source>
</evidence>
<keyword evidence="2" id="KW-0472">Membrane</keyword>
<accession>A0A154M4S2</accession>
<feature type="transmembrane region" description="Helical" evidence="2">
    <location>
        <begin position="41"/>
        <end position="62"/>
    </location>
</feature>
<reference evidence="4 6" key="2">
    <citation type="submission" date="2016-11" db="EMBL/GenBank/DDBJ databases">
        <title>Genome sequencing of Amycolatopsis regifaucium.</title>
        <authorList>
            <person name="Mayilraj S."/>
            <person name="Kaur N."/>
        </authorList>
    </citation>
    <scope>NUCLEOTIDE SEQUENCE [LARGE SCALE GENOMIC DNA]</scope>
    <source>
        <strain evidence="4 6">GY080</strain>
    </source>
</reference>
<evidence type="ECO:0000313" key="6">
    <source>
        <dbReference type="Proteomes" id="UP000186883"/>
    </source>
</evidence>
<dbReference type="EMBL" id="LQCI01000051">
    <property type="protein sequence ID" value="KZB79631.1"/>
    <property type="molecule type" value="Genomic_DNA"/>
</dbReference>
<reference evidence="3 5" key="1">
    <citation type="submission" date="2015-12" db="EMBL/GenBank/DDBJ databases">
        <title>Amycolatopsis regifaucium genome sequencing and assembly.</title>
        <authorList>
            <person name="Mayilraj S."/>
        </authorList>
    </citation>
    <scope>NUCLEOTIDE SEQUENCE [LARGE SCALE GENOMIC DNA]</scope>
    <source>
        <strain evidence="3 5">GY080</strain>
    </source>
</reference>
<organism evidence="3 5">
    <name type="scientific">Amycolatopsis regifaucium</name>
    <dbReference type="NCBI Taxonomy" id="546365"/>
    <lineage>
        <taxon>Bacteria</taxon>
        <taxon>Bacillati</taxon>
        <taxon>Actinomycetota</taxon>
        <taxon>Actinomycetes</taxon>
        <taxon>Pseudonocardiales</taxon>
        <taxon>Pseudonocardiaceae</taxon>
        <taxon>Amycolatopsis</taxon>
    </lineage>
</organism>
<protein>
    <submittedName>
        <fullName evidence="3">Uncharacterized protein</fullName>
    </submittedName>
</protein>
<keyword evidence="6" id="KW-1185">Reference proteome</keyword>
<evidence type="ECO:0000313" key="5">
    <source>
        <dbReference type="Proteomes" id="UP000076321"/>
    </source>
</evidence>
<dbReference type="EMBL" id="LOBU02000006">
    <property type="protein sequence ID" value="OKA10052.1"/>
    <property type="molecule type" value="Genomic_DNA"/>
</dbReference>
<gene>
    <name evidence="4" type="ORF">ATP06_0206875</name>
    <name evidence="3" type="ORF">AVL48_14540</name>
</gene>
<feature type="transmembrane region" description="Helical" evidence="2">
    <location>
        <begin position="12"/>
        <end position="35"/>
    </location>
</feature>